<comment type="caution">
    <text evidence="1">The sequence shown here is derived from an EMBL/GenBank/DDBJ whole genome shotgun (WGS) entry which is preliminary data.</text>
</comment>
<gene>
    <name evidence="1" type="ORF">S01H4_03090</name>
</gene>
<name>X1BQS2_9ZZZZ</name>
<reference evidence="1" key="1">
    <citation type="journal article" date="2014" name="Front. Microbiol.">
        <title>High frequency of phylogenetically diverse reductive dehalogenase-homologous genes in deep subseafloor sedimentary metagenomes.</title>
        <authorList>
            <person name="Kawai M."/>
            <person name="Futagami T."/>
            <person name="Toyoda A."/>
            <person name="Takaki Y."/>
            <person name="Nishi S."/>
            <person name="Hori S."/>
            <person name="Arai W."/>
            <person name="Tsubouchi T."/>
            <person name="Morono Y."/>
            <person name="Uchiyama I."/>
            <person name="Ito T."/>
            <person name="Fujiyama A."/>
            <person name="Inagaki F."/>
            <person name="Takami H."/>
        </authorList>
    </citation>
    <scope>NUCLEOTIDE SEQUENCE</scope>
    <source>
        <strain evidence="1">Expedition CK06-06</strain>
    </source>
</reference>
<protein>
    <submittedName>
        <fullName evidence="1">Uncharacterized protein</fullName>
    </submittedName>
</protein>
<sequence>MALFLQKYYKGECIGVNDIGAINYYADIDCLDLWGLSNVEVAIAKLSRTWDTEMISNITKENTC</sequence>
<proteinExistence type="predicted"/>
<evidence type="ECO:0000313" key="1">
    <source>
        <dbReference type="EMBL" id="GAG74496.1"/>
    </source>
</evidence>
<accession>X1BQS2</accession>
<dbReference type="EMBL" id="BART01000726">
    <property type="protein sequence ID" value="GAG74496.1"/>
    <property type="molecule type" value="Genomic_DNA"/>
</dbReference>
<organism evidence="1">
    <name type="scientific">marine sediment metagenome</name>
    <dbReference type="NCBI Taxonomy" id="412755"/>
    <lineage>
        <taxon>unclassified sequences</taxon>
        <taxon>metagenomes</taxon>
        <taxon>ecological metagenomes</taxon>
    </lineage>
</organism>
<dbReference type="AlphaFoldDB" id="X1BQS2"/>